<evidence type="ECO:0000313" key="5">
    <source>
        <dbReference type="Proteomes" id="UP000075901"/>
    </source>
</evidence>
<feature type="domain" description="Interferon-related developmental regulator N-terminal" evidence="3">
    <location>
        <begin position="3"/>
        <end position="103"/>
    </location>
</feature>
<evidence type="ECO:0000259" key="2">
    <source>
        <dbReference type="Pfam" id="PF04836"/>
    </source>
</evidence>
<name>A0A182SDU2_9DIPT</name>
<feature type="domain" description="Interferon-related developmental regulator C-terminal" evidence="2">
    <location>
        <begin position="190"/>
        <end position="240"/>
    </location>
</feature>
<dbReference type="Pfam" id="PF04836">
    <property type="entry name" value="IFRD_C"/>
    <property type="match status" value="1"/>
</dbReference>
<dbReference type="InterPro" id="IPR039777">
    <property type="entry name" value="IFRD"/>
</dbReference>
<dbReference type="Pfam" id="PF05004">
    <property type="entry name" value="IFRD"/>
    <property type="match status" value="2"/>
</dbReference>
<evidence type="ECO:0000256" key="1">
    <source>
        <dbReference type="SAM" id="MobiDB-lite"/>
    </source>
</evidence>
<feature type="domain" description="Interferon-related developmental regulator N-terminal" evidence="3">
    <location>
        <begin position="114"/>
        <end position="144"/>
    </location>
</feature>
<keyword evidence="5" id="KW-1185">Reference proteome</keyword>
<dbReference type="InterPro" id="IPR006921">
    <property type="entry name" value="Interferon-rel_develop_reg_C"/>
</dbReference>
<organism evidence="4 5">
    <name type="scientific">Anopheles maculatus</name>
    <dbReference type="NCBI Taxonomy" id="74869"/>
    <lineage>
        <taxon>Eukaryota</taxon>
        <taxon>Metazoa</taxon>
        <taxon>Ecdysozoa</taxon>
        <taxon>Arthropoda</taxon>
        <taxon>Hexapoda</taxon>
        <taxon>Insecta</taxon>
        <taxon>Pterygota</taxon>
        <taxon>Neoptera</taxon>
        <taxon>Endopterygota</taxon>
        <taxon>Diptera</taxon>
        <taxon>Nematocera</taxon>
        <taxon>Culicoidea</taxon>
        <taxon>Culicidae</taxon>
        <taxon>Anophelinae</taxon>
        <taxon>Anopheles</taxon>
        <taxon>Anopheles maculatus group</taxon>
    </lineage>
</organism>
<feature type="compositionally biased region" description="Basic and acidic residues" evidence="1">
    <location>
        <begin position="233"/>
        <end position="245"/>
    </location>
</feature>
<accession>A0A182SDU2</accession>
<evidence type="ECO:0008006" key="6">
    <source>
        <dbReference type="Google" id="ProtNLM"/>
    </source>
</evidence>
<dbReference type="Proteomes" id="UP000075901">
    <property type="component" value="Unassembled WGS sequence"/>
</dbReference>
<evidence type="ECO:0000259" key="3">
    <source>
        <dbReference type="Pfam" id="PF05004"/>
    </source>
</evidence>
<feature type="region of interest" description="Disordered" evidence="1">
    <location>
        <begin position="222"/>
        <end position="245"/>
    </location>
</feature>
<reference evidence="4" key="2">
    <citation type="submission" date="2020-05" db="UniProtKB">
        <authorList>
            <consortium name="EnsemblMetazoa"/>
        </authorList>
    </citation>
    <scope>IDENTIFICATION</scope>
    <source>
        <strain evidence="4">maculatus3</strain>
    </source>
</reference>
<reference evidence="5" key="1">
    <citation type="submission" date="2013-09" db="EMBL/GenBank/DDBJ databases">
        <title>The Genome Sequence of Anopheles maculatus species B.</title>
        <authorList>
            <consortium name="The Broad Institute Genomics Platform"/>
            <person name="Neafsey D.E."/>
            <person name="Besansky N."/>
            <person name="Howell P."/>
            <person name="Walton C."/>
            <person name="Young S.K."/>
            <person name="Zeng Q."/>
            <person name="Gargeya S."/>
            <person name="Fitzgerald M."/>
            <person name="Haas B."/>
            <person name="Abouelleil A."/>
            <person name="Allen A.W."/>
            <person name="Alvarado L."/>
            <person name="Arachchi H.M."/>
            <person name="Berlin A.M."/>
            <person name="Chapman S.B."/>
            <person name="Gainer-Dewar J."/>
            <person name="Goldberg J."/>
            <person name="Griggs A."/>
            <person name="Gujja S."/>
            <person name="Hansen M."/>
            <person name="Howarth C."/>
            <person name="Imamovic A."/>
            <person name="Ireland A."/>
            <person name="Larimer J."/>
            <person name="McCowan C."/>
            <person name="Murphy C."/>
            <person name="Pearson M."/>
            <person name="Poon T.W."/>
            <person name="Priest M."/>
            <person name="Roberts A."/>
            <person name="Saif S."/>
            <person name="Shea T."/>
            <person name="Sisk P."/>
            <person name="Sykes S."/>
            <person name="Wortman J."/>
            <person name="Nusbaum C."/>
            <person name="Birren B."/>
        </authorList>
    </citation>
    <scope>NUCLEOTIDE SEQUENCE [LARGE SCALE GENOMIC DNA]</scope>
    <source>
        <strain evidence="5">maculatus3</strain>
    </source>
</reference>
<proteinExistence type="predicted"/>
<dbReference type="PANTHER" id="PTHR12354">
    <property type="entry name" value="INTERFERON-RELATED DEVELOPMENTAL REGULATOR"/>
    <property type="match status" value="1"/>
</dbReference>
<dbReference type="AlphaFoldDB" id="A0A182SDU2"/>
<dbReference type="VEuPathDB" id="VectorBase:AMAM004773"/>
<dbReference type="InterPro" id="IPR007701">
    <property type="entry name" value="Interferon-rel_develop_reg_N"/>
</dbReference>
<protein>
    <recommendedName>
        <fullName evidence="6">Interferon-related developmental regulator N-terminal domain-containing protein</fullName>
    </recommendedName>
</protein>
<dbReference type="EnsemblMetazoa" id="AMAM004773-RA">
    <property type="protein sequence ID" value="AMAM004773-PA"/>
    <property type="gene ID" value="AMAM004773"/>
</dbReference>
<sequence length="245" mass="28511">MASEEVQLEETLRKAIDDTSDNRQQTRINAYELICEILMHNYIPDSLANRKMTLLSSLERSMRKGREKEQIIATKTIPLLMVQSETTQDVSEEFVKMLKPTLISITYDFKNANCSKLSTISNKFQAKEDLKQQRLIFRDVLHYLREGVTPDIRIKFEDETLLLDSWTIHHQYACLRNVLASGMNVHLKENLLIRDILTLGPKVSKLEKRFEKILKLEQRASNEVASKNRSIARGKERDKRFASLE</sequence>
<evidence type="ECO:0000313" key="4">
    <source>
        <dbReference type="EnsemblMetazoa" id="AMAM004773-PA"/>
    </source>
</evidence>
<dbReference type="PANTHER" id="PTHR12354:SF1">
    <property type="entry name" value="INTERFERON-RELATED DEVELOPMENTAL REGULATOR 1"/>
    <property type="match status" value="1"/>
</dbReference>